<dbReference type="GO" id="GO:0005737">
    <property type="term" value="C:cytoplasm"/>
    <property type="evidence" value="ECO:0007669"/>
    <property type="project" value="TreeGrafter"/>
</dbReference>
<keyword evidence="3" id="KW-0378">Hydrolase</keyword>
<dbReference type="Proteomes" id="UP000317648">
    <property type="component" value="Chromosome"/>
</dbReference>
<proteinExistence type="predicted"/>
<dbReference type="Pfam" id="PF01112">
    <property type="entry name" value="Asparaginase_2"/>
    <property type="match status" value="1"/>
</dbReference>
<dbReference type="EC" id="3.5.1.26" evidence="3"/>
<dbReference type="SUPFAM" id="SSF56235">
    <property type="entry name" value="N-terminal nucleophile aminohydrolases (Ntn hydrolases)"/>
    <property type="match status" value="1"/>
</dbReference>
<dbReference type="KEGG" id="lcre:Pla8534_19470"/>
<dbReference type="EMBL" id="CP036433">
    <property type="protein sequence ID" value="QDU94159.1"/>
    <property type="molecule type" value="Genomic_DNA"/>
</dbReference>
<evidence type="ECO:0000313" key="3">
    <source>
        <dbReference type="EMBL" id="QDU94159.1"/>
    </source>
</evidence>
<feature type="active site" description="Nucleophile" evidence="1">
    <location>
        <position position="173"/>
    </location>
</feature>
<dbReference type="PANTHER" id="PTHR10188:SF6">
    <property type="entry name" value="N(4)-(BETA-N-ACETYLGLUCOSAMINYL)-L-ASPARAGINASE"/>
    <property type="match status" value="1"/>
</dbReference>
<dbReference type="InterPro" id="IPR000246">
    <property type="entry name" value="Peptidase_T2"/>
</dbReference>
<dbReference type="Gene3D" id="3.60.20.30">
    <property type="entry name" value="(Glycosyl)asparaginase"/>
    <property type="match status" value="1"/>
</dbReference>
<dbReference type="RefSeq" id="WP_145052077.1">
    <property type="nucleotide sequence ID" value="NZ_CP036433.1"/>
</dbReference>
<name>A0A518DQQ4_9BACT</name>
<dbReference type="GO" id="GO:0003948">
    <property type="term" value="F:N4-(beta-N-acetylglucosaminyl)-L-asparaginase activity"/>
    <property type="evidence" value="ECO:0007669"/>
    <property type="project" value="UniProtKB-EC"/>
</dbReference>
<dbReference type="InterPro" id="IPR029055">
    <property type="entry name" value="Ntn_hydrolases_N"/>
</dbReference>
<evidence type="ECO:0000313" key="4">
    <source>
        <dbReference type="Proteomes" id="UP000317648"/>
    </source>
</evidence>
<evidence type="ECO:0000256" key="2">
    <source>
        <dbReference type="PIRSR" id="PIRSR600246-3"/>
    </source>
</evidence>
<keyword evidence="4" id="KW-1185">Reference proteome</keyword>
<evidence type="ECO:0000256" key="1">
    <source>
        <dbReference type="PIRSR" id="PIRSR600246-1"/>
    </source>
</evidence>
<dbReference type="OrthoDB" id="9780217at2"/>
<sequence>MKAIASHNGLAAAQRAYELASTGSSPLDACVAGVALIEDDPEELTVGYGGLPNEDGVVELDAAVMDGRLHRGAGVAALQKVRHPAQVAQRLMEQTTRALLVGEGALRFAQANGFPEENLLTDKARRMWLYWKRTRSNFDDWRRPAADETDLDVEHWFATRFYGQAAREGRHGTVHCAVQGPTGDLACTTSTSGHAFKLAGRVGDSPILGAGLYVDNEAGTCGSIGHGEANLTHLSSFAAVELMRTGLSPVDAGLELLRRIAAKTPEHERDENGRPKFNLQLFLLHHSGAHAGVAMWGPKQIAVCDEQGGRLEDCTPLYER</sequence>
<protein>
    <submittedName>
        <fullName evidence="3">N(4)-(Beta-N-acetylglucosaminyl)-L-asparaginase</fullName>
        <ecNumber evidence="3">3.5.1.26</ecNumber>
    </submittedName>
</protein>
<gene>
    <name evidence="3" type="ORF">Pla8534_19470</name>
</gene>
<accession>A0A518DQQ4</accession>
<dbReference type="AlphaFoldDB" id="A0A518DQQ4"/>
<dbReference type="PANTHER" id="PTHR10188">
    <property type="entry name" value="L-ASPARAGINASE"/>
    <property type="match status" value="1"/>
</dbReference>
<reference evidence="3 4" key="1">
    <citation type="submission" date="2019-02" db="EMBL/GenBank/DDBJ databases">
        <title>Deep-cultivation of Planctomycetes and their phenomic and genomic characterization uncovers novel biology.</title>
        <authorList>
            <person name="Wiegand S."/>
            <person name="Jogler M."/>
            <person name="Boedeker C."/>
            <person name="Pinto D."/>
            <person name="Vollmers J."/>
            <person name="Rivas-Marin E."/>
            <person name="Kohn T."/>
            <person name="Peeters S.H."/>
            <person name="Heuer A."/>
            <person name="Rast P."/>
            <person name="Oberbeckmann S."/>
            <person name="Bunk B."/>
            <person name="Jeske O."/>
            <person name="Meyerdierks A."/>
            <person name="Storesund J.E."/>
            <person name="Kallscheuer N."/>
            <person name="Luecker S."/>
            <person name="Lage O.M."/>
            <person name="Pohl T."/>
            <person name="Merkel B.J."/>
            <person name="Hornburger P."/>
            <person name="Mueller R.-W."/>
            <person name="Bruemmer F."/>
            <person name="Labrenz M."/>
            <person name="Spormann A.M."/>
            <person name="Op den Camp H."/>
            <person name="Overmann J."/>
            <person name="Amann R."/>
            <person name="Jetten M.S.M."/>
            <person name="Mascher T."/>
            <person name="Medema M.H."/>
            <person name="Devos D.P."/>
            <person name="Kaster A.-K."/>
            <person name="Ovreas L."/>
            <person name="Rohde M."/>
            <person name="Galperin M.Y."/>
            <person name="Jogler C."/>
        </authorList>
    </citation>
    <scope>NUCLEOTIDE SEQUENCE [LARGE SCALE GENOMIC DNA]</scope>
    <source>
        <strain evidence="3 4">Pla85_3_4</strain>
    </source>
</reference>
<feature type="site" description="Cleavage; by autolysis" evidence="2">
    <location>
        <begin position="172"/>
        <end position="173"/>
    </location>
</feature>
<organism evidence="3 4">
    <name type="scientific">Lignipirellula cremea</name>
    <dbReference type="NCBI Taxonomy" id="2528010"/>
    <lineage>
        <taxon>Bacteria</taxon>
        <taxon>Pseudomonadati</taxon>
        <taxon>Planctomycetota</taxon>
        <taxon>Planctomycetia</taxon>
        <taxon>Pirellulales</taxon>
        <taxon>Pirellulaceae</taxon>
        <taxon>Lignipirellula</taxon>
    </lineage>
</organism>